<keyword evidence="4" id="KW-1185">Reference proteome</keyword>
<accession>A0A9P9EA76</accession>
<comment type="caution">
    <text evidence="3">The sequence shown here is derived from an EMBL/GenBank/DDBJ whole genome shotgun (WGS) entry which is preliminary data.</text>
</comment>
<keyword evidence="2" id="KW-0472">Membrane</keyword>
<feature type="region of interest" description="Disordered" evidence="1">
    <location>
        <begin position="135"/>
        <end position="187"/>
    </location>
</feature>
<feature type="transmembrane region" description="Helical" evidence="2">
    <location>
        <begin position="519"/>
        <end position="544"/>
    </location>
</feature>
<sequence>MENPNGAEFSKLEAGFAELKIERRRISTEAMEPWRHANESDLIANDLDFNYNVNTDSLPPNLYPSMQVILPALQYSSHLANLNNFADETNIQCFDQTDDHVVFHTLESTGLDKVLNTIKQEDLDMGLCNTPSITAKPTSAAKSHSSTTPSPYTPSASTQQPSSTINSGSSIAEAACSTPDPTCSTTDPTCSTIDPTFATTEAIPTIEVILPAETKTSGRLLVFFVPLIPKKESSFGTQVSIQRSSVQRLFETLGVNPEFLLNMLGRPDYWSPRTRWQCNMEDELTVCDYFCQHPRWNLQLQGAPLSVYVIRHIKTKLTAYIISHKTGDSTVHALQQILNVGVNSFGMGSRSSVYLTNPFEIAVLLSSLSFEASKYHLARFRRYMLMQVNKVDDHLAGLETSDRGRLTELTKSLQIISQQADSHLLNANVAIITAMGIRDTQAKLHDCLSTPKLFRQPAEDAIKYVIDSLEKQKMLFLNYKSRKDGTMNLVYNLVTQRDASNNIELAQSMKRDSTSMSGIAALTMIFLPGTFTSSVLSAGIFSAGATSYGVSTTSLWRFWVTITLPLTLVVVGVWWIYKRRSEHEKQNQGSVSTHFLSES</sequence>
<dbReference type="Gene3D" id="1.20.58.340">
    <property type="entry name" value="Magnesium transport protein CorA, transmembrane region"/>
    <property type="match status" value="1"/>
</dbReference>
<reference evidence="3" key="1">
    <citation type="journal article" date="2021" name="Nat. Commun.">
        <title>Genetic determinants of endophytism in the Arabidopsis root mycobiome.</title>
        <authorList>
            <person name="Mesny F."/>
            <person name="Miyauchi S."/>
            <person name="Thiergart T."/>
            <person name="Pickel B."/>
            <person name="Atanasova L."/>
            <person name="Karlsson M."/>
            <person name="Huettel B."/>
            <person name="Barry K.W."/>
            <person name="Haridas S."/>
            <person name="Chen C."/>
            <person name="Bauer D."/>
            <person name="Andreopoulos W."/>
            <person name="Pangilinan J."/>
            <person name="LaButti K."/>
            <person name="Riley R."/>
            <person name="Lipzen A."/>
            <person name="Clum A."/>
            <person name="Drula E."/>
            <person name="Henrissat B."/>
            <person name="Kohler A."/>
            <person name="Grigoriev I.V."/>
            <person name="Martin F.M."/>
            <person name="Hacquard S."/>
        </authorList>
    </citation>
    <scope>NUCLEOTIDE SEQUENCE</scope>
    <source>
        <strain evidence="3">MPI-CAGE-AT-0147</strain>
    </source>
</reference>
<keyword evidence="2" id="KW-0812">Transmembrane</keyword>
<dbReference type="OrthoDB" id="5032631at2759"/>
<keyword evidence="2" id="KW-1133">Transmembrane helix</keyword>
<protein>
    <submittedName>
        <fullName evidence="3">Uncharacterized protein</fullName>
    </submittedName>
</protein>
<evidence type="ECO:0000256" key="2">
    <source>
        <dbReference type="SAM" id="Phobius"/>
    </source>
</evidence>
<feature type="transmembrane region" description="Helical" evidence="2">
    <location>
        <begin position="556"/>
        <end position="577"/>
    </location>
</feature>
<organism evidence="3 4">
    <name type="scientific">Dactylonectria macrodidyma</name>
    <dbReference type="NCBI Taxonomy" id="307937"/>
    <lineage>
        <taxon>Eukaryota</taxon>
        <taxon>Fungi</taxon>
        <taxon>Dikarya</taxon>
        <taxon>Ascomycota</taxon>
        <taxon>Pezizomycotina</taxon>
        <taxon>Sordariomycetes</taxon>
        <taxon>Hypocreomycetidae</taxon>
        <taxon>Hypocreales</taxon>
        <taxon>Nectriaceae</taxon>
        <taxon>Dactylonectria</taxon>
    </lineage>
</organism>
<dbReference type="Proteomes" id="UP000738349">
    <property type="component" value="Unassembled WGS sequence"/>
</dbReference>
<dbReference type="AlphaFoldDB" id="A0A9P9EA76"/>
<proteinExistence type="predicted"/>
<evidence type="ECO:0000256" key="1">
    <source>
        <dbReference type="SAM" id="MobiDB-lite"/>
    </source>
</evidence>
<gene>
    <name evidence="3" type="ORF">EDB81DRAFT_805302</name>
</gene>
<evidence type="ECO:0000313" key="4">
    <source>
        <dbReference type="Proteomes" id="UP000738349"/>
    </source>
</evidence>
<feature type="compositionally biased region" description="Low complexity" evidence="1">
    <location>
        <begin position="143"/>
        <end position="164"/>
    </location>
</feature>
<evidence type="ECO:0000313" key="3">
    <source>
        <dbReference type="EMBL" id="KAH7133918.1"/>
    </source>
</evidence>
<dbReference type="EMBL" id="JAGMUV010000015">
    <property type="protein sequence ID" value="KAH7133918.1"/>
    <property type="molecule type" value="Genomic_DNA"/>
</dbReference>
<feature type="compositionally biased region" description="Low complexity" evidence="1">
    <location>
        <begin position="176"/>
        <end position="187"/>
    </location>
</feature>
<name>A0A9P9EA76_9HYPO</name>